<feature type="domain" description="Helicase ATP-binding" evidence="8">
    <location>
        <begin position="342"/>
        <end position="532"/>
    </location>
</feature>
<proteinExistence type="inferred from homology"/>
<evidence type="ECO:0000256" key="2">
    <source>
        <dbReference type="ARBA" id="ARBA00022741"/>
    </source>
</evidence>
<gene>
    <name evidence="9" type="ORF">FYC77_11945</name>
</gene>
<dbReference type="InterPro" id="IPR041677">
    <property type="entry name" value="DNA2/NAM7_AAA_11"/>
</dbReference>
<dbReference type="Gene3D" id="3.40.50.300">
    <property type="entry name" value="P-loop containing nucleotide triphosphate hydrolases"/>
    <property type="match status" value="2"/>
</dbReference>
<organism evidence="9 10">
    <name type="scientific">Natrialba swarupiae</name>
    <dbReference type="NCBI Taxonomy" id="2448032"/>
    <lineage>
        <taxon>Archaea</taxon>
        <taxon>Methanobacteriati</taxon>
        <taxon>Methanobacteriota</taxon>
        <taxon>Stenosarchaea group</taxon>
        <taxon>Halobacteria</taxon>
        <taxon>Halobacteriales</taxon>
        <taxon>Natrialbaceae</taxon>
        <taxon>Natrialba</taxon>
    </lineage>
</organism>
<feature type="coiled-coil region" evidence="6">
    <location>
        <begin position="159"/>
        <end position="196"/>
    </location>
</feature>
<dbReference type="PANTHER" id="PTHR43788">
    <property type="entry name" value="DNA2/NAM7 HELICASE FAMILY MEMBER"/>
    <property type="match status" value="1"/>
</dbReference>
<dbReference type="Pfam" id="PF13087">
    <property type="entry name" value="AAA_12"/>
    <property type="match status" value="1"/>
</dbReference>
<dbReference type="InterPro" id="IPR041679">
    <property type="entry name" value="DNA2/NAM7-like_C"/>
</dbReference>
<evidence type="ECO:0000256" key="3">
    <source>
        <dbReference type="ARBA" id="ARBA00022801"/>
    </source>
</evidence>
<dbReference type="AlphaFoldDB" id="A0A5D5AIQ9"/>
<name>A0A5D5AIQ9_9EURY</name>
<evidence type="ECO:0000313" key="10">
    <source>
        <dbReference type="Proteomes" id="UP000324104"/>
    </source>
</evidence>
<dbReference type="FunFam" id="3.40.50.300:FF:000326">
    <property type="entry name" value="P-loop containing nucleoside triphosphate hydrolase"/>
    <property type="match status" value="1"/>
</dbReference>
<dbReference type="InterPro" id="IPR003593">
    <property type="entry name" value="AAA+_ATPase"/>
</dbReference>
<dbReference type="GO" id="GO:0005524">
    <property type="term" value="F:ATP binding"/>
    <property type="evidence" value="ECO:0007669"/>
    <property type="project" value="UniProtKB-KW"/>
</dbReference>
<evidence type="ECO:0000259" key="7">
    <source>
        <dbReference type="SMART" id="SM00382"/>
    </source>
</evidence>
<dbReference type="Pfam" id="PF13086">
    <property type="entry name" value="AAA_11"/>
    <property type="match status" value="2"/>
</dbReference>
<keyword evidence="5" id="KW-0067">ATP-binding</keyword>
<comment type="similarity">
    <text evidence="1">Belongs to the DNA2/NAM7 helicase family.</text>
</comment>
<dbReference type="PANTHER" id="PTHR43788:SF8">
    <property type="entry name" value="DNA-BINDING PROTEIN SMUBP-2"/>
    <property type="match status" value="1"/>
</dbReference>
<keyword evidence="2" id="KW-0547">Nucleotide-binding</keyword>
<dbReference type="GO" id="GO:0016787">
    <property type="term" value="F:hydrolase activity"/>
    <property type="evidence" value="ECO:0007669"/>
    <property type="project" value="UniProtKB-KW"/>
</dbReference>
<dbReference type="Proteomes" id="UP000324104">
    <property type="component" value="Unassembled WGS sequence"/>
</dbReference>
<accession>A0A5D5AIQ9</accession>
<evidence type="ECO:0000313" key="9">
    <source>
        <dbReference type="EMBL" id="TYT61738.1"/>
    </source>
</evidence>
<dbReference type="SMART" id="SM00382">
    <property type="entry name" value="AAA"/>
    <property type="match status" value="1"/>
</dbReference>
<dbReference type="InterPro" id="IPR050534">
    <property type="entry name" value="Coronavir_polyprotein_1ab"/>
</dbReference>
<evidence type="ECO:0000256" key="4">
    <source>
        <dbReference type="ARBA" id="ARBA00022806"/>
    </source>
</evidence>
<keyword evidence="4" id="KW-0347">Helicase</keyword>
<comment type="caution">
    <text evidence="9">The sequence shown here is derived from an EMBL/GenBank/DDBJ whole genome shotgun (WGS) entry which is preliminary data.</text>
</comment>
<feature type="domain" description="AAA+ ATPase" evidence="7">
    <location>
        <begin position="360"/>
        <end position="643"/>
    </location>
</feature>
<dbReference type="CDD" id="cd18808">
    <property type="entry name" value="SF1_C_Upf1"/>
    <property type="match status" value="1"/>
</dbReference>
<dbReference type="SMART" id="SM00487">
    <property type="entry name" value="DEXDc"/>
    <property type="match status" value="1"/>
</dbReference>
<dbReference type="InterPro" id="IPR014001">
    <property type="entry name" value="Helicase_ATP-bd"/>
</dbReference>
<dbReference type="InterPro" id="IPR027417">
    <property type="entry name" value="P-loop_NTPase"/>
</dbReference>
<keyword evidence="10" id="KW-1185">Reference proteome</keyword>
<dbReference type="EMBL" id="VTAW01000014">
    <property type="protein sequence ID" value="TYT61738.1"/>
    <property type="molecule type" value="Genomic_DNA"/>
</dbReference>
<protein>
    <submittedName>
        <fullName evidence="9">AAA family ATPase</fullName>
    </submittedName>
</protein>
<sequence>MSVIQAVAEEFRTYEPRVLHLNRKSRMENDTWGINDEIPTDKILANFQQHSELRQDNQQLWIPLHEEKSAELTGEYVILRKHYDRPTIFYFDVAREKLTPVQTNTLGRVYIGYRIRFWHPDYTPPETPSFLTDIDSEEGGLDGSRTEIAADNPASEDEMDQLYDDLVELVETNDDSEREERRKEIHDTSIDRLERQRVAVSALTARGAVSAERDKMTLRIESEAKGNKDLDLRRDSDLRYNVEVVVGKDREEDGLPFDARIADVFEDGFRIKPDWGTSDAPEFAALHLKEGVEVSIVELHDPLANERKREAIDEVWRNKQKREIIGGRALLNFDSALTVDFDRDRLNNYQQQAAEAALRSKDVFCIHGPPGTGKTRTLATIIREAVKDGKRVLACAHSNQAVDNLLATDQLYQADLDGELRIARDGHRITDERVRSRFMGRSKRHADIVGATTNRAANFRKNEFDLCVIDEATQADIPSTLIPFYRSEQLILAGDHKQLPPHCSDEDMRRENMHRPLFERLLDLYDENISVTLRRQYRMNGTIAGFSNQAFYDGKLEDADQNAGWTVNGMPPMVGIDIRSEEDDHGTSKKNHEEAQAAVGQAKRLLNNGVDADDIGIIAMYNGQVTAIKTELQRHEIYGVKVSTVDSFQGSEKEAIIVSFVRSNSDMDAGFLEFKNEGPRRLNVALTRAKKRCVLIGNWKTLTTPRNGQDPAESCADVYLDLYSYIQDHGKLVSSPGTNVVTH</sequence>
<dbReference type="SUPFAM" id="SSF52540">
    <property type="entry name" value="P-loop containing nucleoside triphosphate hydrolases"/>
    <property type="match status" value="1"/>
</dbReference>
<evidence type="ECO:0000256" key="5">
    <source>
        <dbReference type="ARBA" id="ARBA00022840"/>
    </source>
</evidence>
<dbReference type="GO" id="GO:0043139">
    <property type="term" value="F:5'-3' DNA helicase activity"/>
    <property type="evidence" value="ECO:0007669"/>
    <property type="project" value="TreeGrafter"/>
</dbReference>
<dbReference type="InterPro" id="IPR047187">
    <property type="entry name" value="SF1_C_Upf1"/>
</dbReference>
<evidence type="ECO:0000256" key="1">
    <source>
        <dbReference type="ARBA" id="ARBA00007913"/>
    </source>
</evidence>
<evidence type="ECO:0000256" key="6">
    <source>
        <dbReference type="SAM" id="Coils"/>
    </source>
</evidence>
<keyword evidence="6" id="KW-0175">Coiled coil</keyword>
<dbReference type="GO" id="GO:0005694">
    <property type="term" value="C:chromosome"/>
    <property type="evidence" value="ECO:0007669"/>
    <property type="project" value="UniProtKB-ARBA"/>
</dbReference>
<keyword evidence="3" id="KW-0378">Hydrolase</keyword>
<reference evidence="9 10" key="1">
    <citation type="submission" date="2019-08" db="EMBL/GenBank/DDBJ databases">
        <title>Archaea genome.</title>
        <authorList>
            <person name="Kajale S."/>
            <person name="Shouche Y."/>
            <person name="Deshpande N."/>
            <person name="Sharma A."/>
        </authorList>
    </citation>
    <scope>NUCLEOTIDE SEQUENCE [LARGE SCALE GENOMIC DNA]</scope>
    <source>
        <strain evidence="9 10">ESP3B_9</strain>
    </source>
</reference>
<evidence type="ECO:0000259" key="8">
    <source>
        <dbReference type="SMART" id="SM00487"/>
    </source>
</evidence>